<dbReference type="SUPFAM" id="SSF51294">
    <property type="entry name" value="Hedgehog/intein (Hint) domain"/>
    <property type="match status" value="1"/>
</dbReference>
<dbReference type="InterPro" id="IPR028992">
    <property type="entry name" value="Hedgehog/Intein_dom"/>
</dbReference>
<dbReference type="PROSITE" id="PS50817">
    <property type="entry name" value="INTEIN_N_TER"/>
    <property type="match status" value="1"/>
</dbReference>
<dbReference type="RefSeq" id="WP_100319073.1">
    <property type="nucleotide sequence ID" value="NZ_CP024899.1"/>
</dbReference>
<dbReference type="InterPro" id="IPR006141">
    <property type="entry name" value="Intein_N"/>
</dbReference>
<dbReference type="Gene3D" id="2.60.40.3440">
    <property type="match status" value="1"/>
</dbReference>
<accession>A0A2K8K619</accession>
<proteinExistence type="predicted"/>
<dbReference type="EMBL" id="CP024899">
    <property type="protein sequence ID" value="ATX64902.1"/>
    <property type="molecule type" value="Genomic_DNA"/>
</dbReference>
<dbReference type="Pfam" id="PF17963">
    <property type="entry name" value="Big_9"/>
    <property type="match status" value="1"/>
</dbReference>
<dbReference type="KEGG" id="rbg:BG454_02840"/>
<keyword evidence="3" id="KW-1185">Reference proteome</keyword>
<reference evidence="2 3" key="1">
    <citation type="submission" date="2017-11" db="EMBL/GenBank/DDBJ databases">
        <title>Revised Sequence and Annotation of the Rhodobaca barguzinensis strain alga05 Genome.</title>
        <authorList>
            <person name="Kopejtka K."/>
            <person name="Tomasch J.M."/>
            <person name="Bunk B."/>
            <person name="Koblizek M."/>
        </authorList>
    </citation>
    <scope>NUCLEOTIDE SEQUENCE [LARGE SCALE GENOMIC DNA]</scope>
    <source>
        <strain evidence="3">alga05</strain>
    </source>
</reference>
<dbReference type="InterPro" id="IPR036844">
    <property type="entry name" value="Hint_dom_sf"/>
</dbReference>
<dbReference type="GO" id="GO:0016539">
    <property type="term" value="P:intein-mediated protein splicing"/>
    <property type="evidence" value="ECO:0007669"/>
    <property type="project" value="InterPro"/>
</dbReference>
<feature type="domain" description="Hedgehog/Intein (Hint)" evidence="1">
    <location>
        <begin position="249"/>
        <end position="393"/>
    </location>
</feature>
<gene>
    <name evidence="2" type="ORF">BG454_02840</name>
</gene>
<evidence type="ECO:0000259" key="1">
    <source>
        <dbReference type="Pfam" id="PF13403"/>
    </source>
</evidence>
<dbReference type="Gene3D" id="2.170.16.10">
    <property type="entry name" value="Hedgehog/Intein (Hint) domain"/>
    <property type="match status" value="1"/>
</dbReference>
<protein>
    <recommendedName>
        <fullName evidence="1">Hedgehog/Intein (Hint) domain-containing protein</fullName>
    </recommendedName>
</protein>
<dbReference type="Proteomes" id="UP000228948">
    <property type="component" value="Chromosome"/>
</dbReference>
<dbReference type="AlphaFoldDB" id="A0A2K8K619"/>
<evidence type="ECO:0000313" key="2">
    <source>
        <dbReference type="EMBL" id="ATX64902.1"/>
    </source>
</evidence>
<dbReference type="Pfam" id="PF13403">
    <property type="entry name" value="Hint_2"/>
    <property type="match status" value="1"/>
</dbReference>
<organism evidence="2 3">
    <name type="scientific">Roseinatronobacter bogoriensis subsp. barguzinensis</name>
    <dbReference type="NCBI Taxonomy" id="441209"/>
    <lineage>
        <taxon>Bacteria</taxon>
        <taxon>Pseudomonadati</taxon>
        <taxon>Pseudomonadota</taxon>
        <taxon>Alphaproteobacteria</taxon>
        <taxon>Rhodobacterales</taxon>
        <taxon>Paracoccaceae</taxon>
        <taxon>Roseinatronobacter</taxon>
    </lineage>
</organism>
<dbReference type="OrthoDB" id="6305173at2"/>
<evidence type="ECO:0000313" key="3">
    <source>
        <dbReference type="Proteomes" id="UP000228948"/>
    </source>
</evidence>
<name>A0A2K8K619_9RHOB</name>
<sequence>MTKTFSHEEGGLSYVVTVSEQNGEVFAEVKVVKGSMDVNAIYVADDDFSGKSVNLPGPLNMSGGGSRYEGQSIQWDSAIKLSSPGLGRGGKDKETFLTEGDVLKVKLDATRLDQVDFIGIRATSTSTSGKNHGSIKAVMGEPVEQKDPKHPEPPCEPGNQPPVAVKDIFETRFNKPFTGNVLLNDSDPDGDELSVLTNTQPANGTVSMHPDGTFTYTPHPGFVGKDTFQYTVIDGNGGYDQAKVHITVPCFAAGTLIVTATGPKLVEDIRVGDEVLTRDDGFQPVRWAGTRMLDAEYLEQNPDFTSVLIAAGALGNRLPRRDLRVSPGHRMLLGGQQAEILFGEREVLVAARDLVGQPGITRDARPVTYVHIMFDNHQIIDSEGAWSESFQPADVTLNGLDTVQRDELLALFPELATRKGQSNFATARKVLAPHESAALLAMTA</sequence>
<dbReference type="STRING" id="441209.GCA_001870665_00656"/>